<name>A0A0E9RXI2_ANGAN</name>
<proteinExistence type="predicted"/>
<feature type="region of interest" description="Disordered" evidence="1">
    <location>
        <begin position="1"/>
        <end position="35"/>
    </location>
</feature>
<organism evidence="2">
    <name type="scientific">Anguilla anguilla</name>
    <name type="common">European freshwater eel</name>
    <name type="synonym">Muraena anguilla</name>
    <dbReference type="NCBI Taxonomy" id="7936"/>
    <lineage>
        <taxon>Eukaryota</taxon>
        <taxon>Metazoa</taxon>
        <taxon>Chordata</taxon>
        <taxon>Craniata</taxon>
        <taxon>Vertebrata</taxon>
        <taxon>Euteleostomi</taxon>
        <taxon>Actinopterygii</taxon>
        <taxon>Neopterygii</taxon>
        <taxon>Teleostei</taxon>
        <taxon>Anguilliformes</taxon>
        <taxon>Anguillidae</taxon>
        <taxon>Anguilla</taxon>
    </lineage>
</organism>
<reference evidence="2" key="2">
    <citation type="journal article" date="2015" name="Fish Shellfish Immunol.">
        <title>Early steps in the European eel (Anguilla anguilla)-Vibrio vulnificus interaction in the gills: Role of the RtxA13 toxin.</title>
        <authorList>
            <person name="Callol A."/>
            <person name="Pajuelo D."/>
            <person name="Ebbesson L."/>
            <person name="Teles M."/>
            <person name="MacKenzie S."/>
            <person name="Amaro C."/>
        </authorList>
    </citation>
    <scope>NUCLEOTIDE SEQUENCE</scope>
</reference>
<sequence length="92" mass="10769">MHTHIQTHTHTHTHARTHPHTRKRTRKHTSLHGSHLTPEIGKVNLWLEIAVEGRSISFCSVMEKAFIRHMARCAQAHFLLQRPPVQHPRSRK</sequence>
<evidence type="ECO:0000313" key="2">
    <source>
        <dbReference type="EMBL" id="JAH33095.1"/>
    </source>
</evidence>
<dbReference type="EMBL" id="GBXM01075482">
    <property type="protein sequence ID" value="JAH33095.1"/>
    <property type="molecule type" value="Transcribed_RNA"/>
</dbReference>
<feature type="compositionally biased region" description="Basic residues" evidence="1">
    <location>
        <begin position="1"/>
        <end position="30"/>
    </location>
</feature>
<protein>
    <submittedName>
        <fullName evidence="2">Uncharacterized protein</fullName>
    </submittedName>
</protein>
<dbReference type="AlphaFoldDB" id="A0A0E9RXI2"/>
<reference evidence="2" key="1">
    <citation type="submission" date="2014-11" db="EMBL/GenBank/DDBJ databases">
        <authorList>
            <person name="Amaro Gonzalez C."/>
        </authorList>
    </citation>
    <scope>NUCLEOTIDE SEQUENCE</scope>
</reference>
<evidence type="ECO:0000256" key="1">
    <source>
        <dbReference type="SAM" id="MobiDB-lite"/>
    </source>
</evidence>
<accession>A0A0E9RXI2</accession>